<keyword evidence="5 7" id="KW-0472">Membrane</keyword>
<dbReference type="PANTHER" id="PTHR42829">
    <property type="entry name" value="NADH-UBIQUINONE OXIDOREDUCTASE CHAIN 5"/>
    <property type="match status" value="1"/>
</dbReference>
<keyword evidence="11" id="KW-1185">Reference proteome</keyword>
<feature type="transmembrane region" description="Helical" evidence="7">
    <location>
        <begin position="288"/>
        <end position="309"/>
    </location>
</feature>
<protein>
    <submittedName>
        <fullName evidence="10">NADH-quinone oxidoreductase subunit L</fullName>
    </submittedName>
</protein>
<dbReference type="InterPro" id="IPR001750">
    <property type="entry name" value="ND/Mrp_TM"/>
</dbReference>
<feature type="transmembrane region" description="Helical" evidence="7">
    <location>
        <begin position="344"/>
        <end position="364"/>
    </location>
</feature>
<evidence type="ECO:0000256" key="4">
    <source>
        <dbReference type="ARBA" id="ARBA00022989"/>
    </source>
</evidence>
<evidence type="ECO:0000256" key="7">
    <source>
        <dbReference type="SAM" id="Phobius"/>
    </source>
</evidence>
<evidence type="ECO:0000256" key="3">
    <source>
        <dbReference type="ARBA" id="ARBA00022692"/>
    </source>
</evidence>
<dbReference type="InterPro" id="IPR003945">
    <property type="entry name" value="NU5C-like"/>
</dbReference>
<feature type="transmembrane region" description="Helical" evidence="7">
    <location>
        <begin position="6"/>
        <end position="23"/>
    </location>
</feature>
<feature type="transmembrane region" description="Helical" evidence="7">
    <location>
        <begin position="118"/>
        <end position="135"/>
    </location>
</feature>
<dbReference type="Pfam" id="PF00662">
    <property type="entry name" value="Proton_antipo_N"/>
    <property type="match status" value="1"/>
</dbReference>
<reference evidence="10 11" key="1">
    <citation type="submission" date="2020-08" db="EMBL/GenBank/DDBJ databases">
        <title>Genomic Encyclopedia of Type Strains, Phase III (KMG-III): the genomes of soil and plant-associated and newly described type strains.</title>
        <authorList>
            <person name="Whitman W."/>
        </authorList>
    </citation>
    <scope>NUCLEOTIDE SEQUENCE [LARGE SCALE GENOMIC DNA]</scope>
    <source>
        <strain evidence="10 11">CECT 8572</strain>
    </source>
</reference>
<evidence type="ECO:0000256" key="1">
    <source>
        <dbReference type="ARBA" id="ARBA00002378"/>
    </source>
</evidence>
<evidence type="ECO:0000259" key="8">
    <source>
        <dbReference type="Pfam" id="PF00361"/>
    </source>
</evidence>
<dbReference type="Proteomes" id="UP000576152">
    <property type="component" value="Unassembled WGS sequence"/>
</dbReference>
<feature type="transmembrane region" description="Helical" evidence="7">
    <location>
        <begin position="260"/>
        <end position="282"/>
    </location>
</feature>
<dbReference type="NCBIfam" id="TIGR01974">
    <property type="entry name" value="NDH_I_L"/>
    <property type="match status" value="1"/>
</dbReference>
<evidence type="ECO:0000259" key="9">
    <source>
        <dbReference type="Pfam" id="PF00662"/>
    </source>
</evidence>
<feature type="transmembrane region" description="Helical" evidence="7">
    <location>
        <begin position="385"/>
        <end position="407"/>
    </location>
</feature>
<dbReference type="Gene3D" id="1.20.5.2700">
    <property type="match status" value="1"/>
</dbReference>
<proteinExistence type="predicted"/>
<feature type="transmembrane region" description="Helical" evidence="7">
    <location>
        <begin position="470"/>
        <end position="492"/>
    </location>
</feature>
<dbReference type="InterPro" id="IPR001516">
    <property type="entry name" value="Proton_antipo_N"/>
</dbReference>
<accession>A0ABR6HRY5</accession>
<gene>
    <name evidence="10" type="ORF">FHS00_002830</name>
</gene>
<sequence>METIILFAPLVGALIAGFGWRLITEAGAQWVSTSLVGLACLLSWIVFLGHDGQMEQIQILRWIESGSLSTDWAIRLDRLTAIMLVVINSVSFLVHLYSFGYMAHDENFRPGESYRPRFFAYLSFFTFAMLTLVTADNLVQMFFGWEGVGVASYLLIGFYYRKPSANAAAMKAFIVNRVGDFGFALGIFALFFLADSINFSDVFAAAPQMARTELNFLGLDFQAVEIVSLLLFIGAMGKSAQLLLHTWLPDAMEGPTPVSALIHAATMVTAGVFLVCRMSPILEFAPDAKAIIVFIGASTAFFAATVGLVQNDIKRVIAYSTCSQLGYMFVAAGSGVYSVAMFHLFTHAFFKALLFLGAGSVIHAMHHEQDMRNYGALRKKIPYTYWAMMIGTLAITGVGIPLTHFGFAGFLSKDAIIESAYAGATPYAFWLLVLAAAMTSFYSWRLIFLTFHGKARGDHHTHDHAHESPAVMLVPLGVLSLGAIFAGMLWYAPFFGDEARVQRWFGMPVTAAAHGAVEEAHGPVDAATELAEGDLDHAAEAIVEETLVEGEHADMGEAAHVPTAAEVAVARPGQGAIYMAPGNDVIDEAHHAPVWVKVSPFVAMLLGLSLAYLMYIRRPDLPGKLAANQRPLYNFLLNKWYFDELYDFVFVRPAQAIGRFLWTRGDGSVIDGGINGVAMGIVPFFTRLAGRAQNGYVFTYAFAMVLGLALILTWMTLAGGAE</sequence>
<evidence type="ECO:0000313" key="10">
    <source>
        <dbReference type="EMBL" id="MBB3713228.1"/>
    </source>
</evidence>
<dbReference type="NCBIfam" id="NF005141">
    <property type="entry name" value="PRK06590.1"/>
    <property type="match status" value="1"/>
</dbReference>
<evidence type="ECO:0000256" key="2">
    <source>
        <dbReference type="ARBA" id="ARBA00004127"/>
    </source>
</evidence>
<comment type="caution">
    <text evidence="10">The sequence shown here is derived from an EMBL/GenBank/DDBJ whole genome shotgun (WGS) entry which is preliminary data.</text>
</comment>
<feature type="transmembrane region" description="Helical" evidence="7">
    <location>
        <begin position="427"/>
        <end position="449"/>
    </location>
</feature>
<dbReference type="PRINTS" id="PR01434">
    <property type="entry name" value="NADHDHGNASE5"/>
</dbReference>
<feature type="transmembrane region" description="Helical" evidence="7">
    <location>
        <begin position="79"/>
        <end position="97"/>
    </location>
</feature>
<dbReference type="PRINTS" id="PR01435">
    <property type="entry name" value="NPOXDRDTASE5"/>
</dbReference>
<feature type="transmembrane region" description="Helical" evidence="7">
    <location>
        <begin position="226"/>
        <end position="248"/>
    </location>
</feature>
<feature type="transmembrane region" description="Helical" evidence="7">
    <location>
        <begin position="181"/>
        <end position="206"/>
    </location>
</feature>
<dbReference type="EMBL" id="JACIBX010000012">
    <property type="protein sequence ID" value="MBB3713228.1"/>
    <property type="molecule type" value="Genomic_DNA"/>
</dbReference>
<evidence type="ECO:0000256" key="6">
    <source>
        <dbReference type="RuleBase" id="RU000320"/>
    </source>
</evidence>
<feature type="transmembrane region" description="Helical" evidence="7">
    <location>
        <begin position="594"/>
        <end position="615"/>
    </location>
</feature>
<feature type="transmembrane region" description="Helical" evidence="7">
    <location>
        <begin position="141"/>
        <end position="160"/>
    </location>
</feature>
<feature type="transmembrane region" description="Helical" evidence="7">
    <location>
        <begin position="697"/>
        <end position="717"/>
    </location>
</feature>
<dbReference type="Pfam" id="PF00361">
    <property type="entry name" value="Proton_antipo_M"/>
    <property type="match status" value="1"/>
</dbReference>
<feature type="transmembrane region" description="Helical" evidence="7">
    <location>
        <begin position="30"/>
        <end position="47"/>
    </location>
</feature>
<dbReference type="InterPro" id="IPR018393">
    <property type="entry name" value="NADHpl_OxRdtase_5_subgr"/>
</dbReference>
<dbReference type="RefSeq" id="WP_183474716.1">
    <property type="nucleotide sequence ID" value="NZ_JACIBX010000012.1"/>
</dbReference>
<feature type="domain" description="NADH-Ubiquinone oxidoreductase (complex I) chain 5 N-terminal" evidence="9">
    <location>
        <begin position="62"/>
        <end position="108"/>
    </location>
</feature>
<keyword evidence="3 6" id="KW-0812">Transmembrane</keyword>
<comment type="function">
    <text evidence="1">NDH-1 shuttles electrons from NADH, via FMN and iron-sulfur (Fe-S) centers, to quinones in the respiratory chain. The immediate electron acceptor for the enzyme in this species is believed to be ubiquinone. Couples the redox reaction to proton translocation (for every two electrons transferred, four hydrogen ions are translocated across the cytoplasmic membrane), and thus conserves the redox energy in a proton gradient.</text>
</comment>
<comment type="subcellular location">
    <subcellularLocation>
        <location evidence="2">Endomembrane system</location>
        <topology evidence="2">Multi-pass membrane protein</topology>
    </subcellularLocation>
    <subcellularLocation>
        <location evidence="6">Membrane</location>
        <topology evidence="6">Multi-pass membrane protein</topology>
    </subcellularLocation>
</comment>
<organism evidence="10 11">
    <name type="scientific">Limimaricola variabilis</name>
    <dbReference type="NCBI Taxonomy" id="1492771"/>
    <lineage>
        <taxon>Bacteria</taxon>
        <taxon>Pseudomonadati</taxon>
        <taxon>Pseudomonadota</taxon>
        <taxon>Alphaproteobacteria</taxon>
        <taxon>Rhodobacterales</taxon>
        <taxon>Paracoccaceae</taxon>
        <taxon>Limimaricola</taxon>
    </lineage>
</organism>
<keyword evidence="4 7" id="KW-1133">Transmembrane helix</keyword>
<name>A0ABR6HRY5_9RHOB</name>
<feature type="transmembrane region" description="Helical" evidence="7">
    <location>
        <begin position="316"/>
        <end position="338"/>
    </location>
</feature>
<dbReference type="PANTHER" id="PTHR42829:SF2">
    <property type="entry name" value="NADH-UBIQUINONE OXIDOREDUCTASE CHAIN 5"/>
    <property type="match status" value="1"/>
</dbReference>
<evidence type="ECO:0000313" key="11">
    <source>
        <dbReference type="Proteomes" id="UP000576152"/>
    </source>
</evidence>
<feature type="domain" description="NADH:quinone oxidoreductase/Mrp antiporter transmembrane" evidence="8">
    <location>
        <begin position="135"/>
        <end position="439"/>
    </location>
</feature>
<evidence type="ECO:0000256" key="5">
    <source>
        <dbReference type="ARBA" id="ARBA00023136"/>
    </source>
</evidence>